<dbReference type="OrthoDB" id="10490126at2759"/>
<evidence type="ECO:0000313" key="1">
    <source>
        <dbReference type="EMBL" id="GBM49135.1"/>
    </source>
</evidence>
<proteinExistence type="predicted"/>
<dbReference type="EMBL" id="BGPR01001241">
    <property type="protein sequence ID" value="GBM49135.1"/>
    <property type="molecule type" value="Genomic_DNA"/>
</dbReference>
<dbReference type="Proteomes" id="UP000499080">
    <property type="component" value="Unassembled WGS sequence"/>
</dbReference>
<dbReference type="AlphaFoldDB" id="A0A4Y2G8V7"/>
<sequence length="161" mass="17992">MAGFTDVEKESNKKVTEVEMYLICVQSPELQLLFEERSAHVGRVVELPGSIVIEDLREHARVPVEEVLVEDWIVVGEGFGQPGQSRSRNLLEGGLVSLETDPTDVQNHAIVTIDDCPTRLVHGPLREYPQPSCGGFQLIHRIIWSGASSLGAWWFFRTVVL</sequence>
<accession>A0A4Y2G8V7</accession>
<keyword evidence="2" id="KW-1185">Reference proteome</keyword>
<name>A0A4Y2G8V7_ARAVE</name>
<gene>
    <name evidence="1" type="ORF">AVEN_179744_1</name>
</gene>
<reference evidence="1 2" key="1">
    <citation type="journal article" date="2019" name="Sci. Rep.">
        <title>Orb-weaving spider Araneus ventricosus genome elucidates the spidroin gene catalogue.</title>
        <authorList>
            <person name="Kono N."/>
            <person name="Nakamura H."/>
            <person name="Ohtoshi R."/>
            <person name="Moran D.A.P."/>
            <person name="Shinohara A."/>
            <person name="Yoshida Y."/>
            <person name="Fujiwara M."/>
            <person name="Mori M."/>
            <person name="Tomita M."/>
            <person name="Arakawa K."/>
        </authorList>
    </citation>
    <scope>NUCLEOTIDE SEQUENCE [LARGE SCALE GENOMIC DNA]</scope>
</reference>
<organism evidence="1 2">
    <name type="scientific">Araneus ventricosus</name>
    <name type="common">Orbweaver spider</name>
    <name type="synonym">Epeira ventricosa</name>
    <dbReference type="NCBI Taxonomy" id="182803"/>
    <lineage>
        <taxon>Eukaryota</taxon>
        <taxon>Metazoa</taxon>
        <taxon>Ecdysozoa</taxon>
        <taxon>Arthropoda</taxon>
        <taxon>Chelicerata</taxon>
        <taxon>Arachnida</taxon>
        <taxon>Araneae</taxon>
        <taxon>Araneomorphae</taxon>
        <taxon>Entelegynae</taxon>
        <taxon>Araneoidea</taxon>
        <taxon>Araneidae</taxon>
        <taxon>Araneus</taxon>
    </lineage>
</organism>
<evidence type="ECO:0000313" key="2">
    <source>
        <dbReference type="Proteomes" id="UP000499080"/>
    </source>
</evidence>
<protein>
    <submittedName>
        <fullName evidence="1">Uncharacterized protein</fullName>
    </submittedName>
</protein>
<comment type="caution">
    <text evidence="1">The sequence shown here is derived from an EMBL/GenBank/DDBJ whole genome shotgun (WGS) entry which is preliminary data.</text>
</comment>